<gene>
    <name evidence="4" type="ORF">Fcan01_07508</name>
</gene>
<feature type="domain" description="C2H2-type" evidence="3">
    <location>
        <begin position="380"/>
        <end position="408"/>
    </location>
</feature>
<feature type="compositionally biased region" description="Basic residues" evidence="2">
    <location>
        <begin position="452"/>
        <end position="464"/>
    </location>
</feature>
<feature type="compositionally biased region" description="Polar residues" evidence="2">
    <location>
        <begin position="281"/>
        <end position="290"/>
    </location>
</feature>
<dbReference type="AlphaFoldDB" id="A0A226EI06"/>
<dbReference type="PROSITE" id="PS50157">
    <property type="entry name" value="ZINC_FINGER_C2H2_2"/>
    <property type="match status" value="1"/>
</dbReference>
<keyword evidence="1" id="KW-0862">Zinc</keyword>
<dbReference type="GO" id="GO:0008270">
    <property type="term" value="F:zinc ion binding"/>
    <property type="evidence" value="ECO:0007669"/>
    <property type="project" value="UniProtKB-KW"/>
</dbReference>
<keyword evidence="1" id="KW-0863">Zinc-finger</keyword>
<feature type="region of interest" description="Disordered" evidence="2">
    <location>
        <begin position="446"/>
        <end position="475"/>
    </location>
</feature>
<evidence type="ECO:0000256" key="2">
    <source>
        <dbReference type="SAM" id="MobiDB-lite"/>
    </source>
</evidence>
<evidence type="ECO:0000313" key="5">
    <source>
        <dbReference type="Proteomes" id="UP000198287"/>
    </source>
</evidence>
<comment type="caution">
    <text evidence="4">The sequence shown here is derived from an EMBL/GenBank/DDBJ whole genome shotgun (WGS) entry which is preliminary data.</text>
</comment>
<protein>
    <submittedName>
        <fullName evidence="4">POZ-, AT hook-, and zinc finger-containing protein 1</fullName>
    </submittedName>
</protein>
<dbReference type="Pfam" id="PF00096">
    <property type="entry name" value="zf-C2H2"/>
    <property type="match status" value="2"/>
</dbReference>
<keyword evidence="5" id="KW-1185">Reference proteome</keyword>
<proteinExistence type="predicted"/>
<evidence type="ECO:0000313" key="4">
    <source>
        <dbReference type="EMBL" id="OXA57295.1"/>
    </source>
</evidence>
<dbReference type="EMBL" id="LNIX01000003">
    <property type="protein sequence ID" value="OXA57295.1"/>
    <property type="molecule type" value="Genomic_DNA"/>
</dbReference>
<dbReference type="InterPro" id="IPR036236">
    <property type="entry name" value="Znf_C2H2_sf"/>
</dbReference>
<evidence type="ECO:0000259" key="3">
    <source>
        <dbReference type="PROSITE" id="PS50157"/>
    </source>
</evidence>
<accession>A0A226EI06</accession>
<organism evidence="4 5">
    <name type="scientific">Folsomia candida</name>
    <name type="common">Springtail</name>
    <dbReference type="NCBI Taxonomy" id="158441"/>
    <lineage>
        <taxon>Eukaryota</taxon>
        <taxon>Metazoa</taxon>
        <taxon>Ecdysozoa</taxon>
        <taxon>Arthropoda</taxon>
        <taxon>Hexapoda</taxon>
        <taxon>Collembola</taxon>
        <taxon>Entomobryomorpha</taxon>
        <taxon>Isotomoidea</taxon>
        <taxon>Isotomidae</taxon>
        <taxon>Proisotominae</taxon>
        <taxon>Folsomia</taxon>
    </lineage>
</organism>
<name>A0A226EI06_FOLCA</name>
<feature type="region of interest" description="Disordered" evidence="2">
    <location>
        <begin position="245"/>
        <end position="298"/>
    </location>
</feature>
<dbReference type="PROSITE" id="PS00028">
    <property type="entry name" value="ZINC_FINGER_C2H2_1"/>
    <property type="match status" value="2"/>
</dbReference>
<dbReference type="SUPFAM" id="SSF57667">
    <property type="entry name" value="beta-beta-alpha zinc fingers"/>
    <property type="match status" value="1"/>
</dbReference>
<dbReference type="InterPro" id="IPR013087">
    <property type="entry name" value="Znf_C2H2_type"/>
</dbReference>
<sequence>MKTRSAARNQRIEQRETASKEVNFEQWKIDAETWVKDGVVINPEFKEPSFDTLVKWKLIVTTAQNHPNVLAHKDFTIVRDLCQFFGVFITYETSDLIVEFSTNETVGNVERENESIHLLNSNGNEEFVDTESSLSCVFGRIDHFEVIPNLNAVRICNYKLINDLKLSLADLVEFIWTVPEVLLYEKFNFIYEFLVKLGVSPDTITSEVYQTQCRRAQNKFPASTLLLKLGIPESTLVKSYDVNQYNHHHDDPGSETSNNLSRRTSFSSQSEADSGIESWDNFESSTSVSPSPDFDTPSMKFKSPDQLVFAKKSKVVEVIEEGPQKLNPTEFSHAAGKQFKCTVCPKRYITKGNCNWHIRKRHPGACLLPGSKLFRQPKSYYCPFCGKAFTYPQYVKNHIERLHPESSSSNLQQKFTLHSSFKSKKMKNLGNLKLRHQQRNKIASIVISTNSRRGHHHHSKKSLRKLVTSSKLNGL</sequence>
<feature type="compositionally biased region" description="Polar residues" evidence="2">
    <location>
        <begin position="254"/>
        <end position="272"/>
    </location>
</feature>
<dbReference type="SMART" id="SM00355">
    <property type="entry name" value="ZnF_C2H2"/>
    <property type="match status" value="2"/>
</dbReference>
<dbReference type="Gene3D" id="3.30.160.60">
    <property type="entry name" value="Classic Zinc Finger"/>
    <property type="match status" value="1"/>
</dbReference>
<reference evidence="4 5" key="1">
    <citation type="submission" date="2015-12" db="EMBL/GenBank/DDBJ databases">
        <title>The genome of Folsomia candida.</title>
        <authorList>
            <person name="Faddeeva A."/>
            <person name="Derks M.F."/>
            <person name="Anvar Y."/>
            <person name="Smit S."/>
            <person name="Van Straalen N."/>
            <person name="Roelofs D."/>
        </authorList>
    </citation>
    <scope>NUCLEOTIDE SEQUENCE [LARGE SCALE GENOMIC DNA]</scope>
    <source>
        <strain evidence="4 5">VU population</strain>
        <tissue evidence="4">Whole body</tissue>
    </source>
</reference>
<dbReference type="Proteomes" id="UP000198287">
    <property type="component" value="Unassembled WGS sequence"/>
</dbReference>
<evidence type="ECO:0000256" key="1">
    <source>
        <dbReference type="PROSITE-ProRule" id="PRU00042"/>
    </source>
</evidence>
<keyword evidence="1" id="KW-0479">Metal-binding</keyword>